<dbReference type="GO" id="GO:0051301">
    <property type="term" value="P:cell division"/>
    <property type="evidence" value="ECO:0007669"/>
    <property type="project" value="UniProtKB-KW"/>
</dbReference>
<feature type="transmembrane region" description="Helical" evidence="1">
    <location>
        <begin position="7"/>
        <end position="27"/>
    </location>
</feature>
<keyword evidence="1" id="KW-0472">Membrane</keyword>
<dbReference type="RefSeq" id="WP_406583859.1">
    <property type="nucleotide sequence ID" value="NZ_JBJHQH010000051.1"/>
</dbReference>
<accession>A0ABW8RPM0</accession>
<reference evidence="3 4" key="1">
    <citation type="submission" date="2024-11" db="EMBL/GenBank/DDBJ databases">
        <authorList>
            <person name="Lucas J.A."/>
        </authorList>
    </citation>
    <scope>NUCLEOTIDE SEQUENCE [LARGE SCALE GENOMIC DNA]</scope>
    <source>
        <strain evidence="3 4">Z 5.4</strain>
    </source>
</reference>
<keyword evidence="1" id="KW-1133">Transmembrane helix</keyword>
<dbReference type="SMART" id="SM00257">
    <property type="entry name" value="LysM"/>
    <property type="match status" value="1"/>
</dbReference>
<dbReference type="InterPro" id="IPR018392">
    <property type="entry name" value="LysM"/>
</dbReference>
<evidence type="ECO:0000259" key="2">
    <source>
        <dbReference type="PROSITE" id="PS51782"/>
    </source>
</evidence>
<sequence>MKKLFKQYSYAIILIIVSCTFAFILSFQHHANDQDQYVKVTISEGDTLWQLSNQYAGKHSLSNDEFVSWVKKHNENISDQIFPGEEIVIPVSKKTSLQTTELASAPEE</sequence>
<dbReference type="CDD" id="cd00118">
    <property type="entry name" value="LysM"/>
    <property type="match status" value="1"/>
</dbReference>
<dbReference type="Proteomes" id="UP001623041">
    <property type="component" value="Unassembled WGS sequence"/>
</dbReference>
<keyword evidence="3" id="KW-0131">Cell cycle</keyword>
<keyword evidence="4" id="KW-1185">Reference proteome</keyword>
<dbReference type="Pfam" id="PF01476">
    <property type="entry name" value="LysM"/>
    <property type="match status" value="1"/>
</dbReference>
<organism evidence="3 4">
    <name type="scientific">Bacillus salipaludis</name>
    <dbReference type="NCBI Taxonomy" id="2547811"/>
    <lineage>
        <taxon>Bacteria</taxon>
        <taxon>Bacillati</taxon>
        <taxon>Bacillota</taxon>
        <taxon>Bacilli</taxon>
        <taxon>Bacillales</taxon>
        <taxon>Bacillaceae</taxon>
        <taxon>Bacillus</taxon>
    </lineage>
</organism>
<dbReference type="InterPro" id="IPR036779">
    <property type="entry name" value="LysM_dom_sf"/>
</dbReference>
<evidence type="ECO:0000256" key="1">
    <source>
        <dbReference type="SAM" id="Phobius"/>
    </source>
</evidence>
<dbReference type="NCBIfam" id="NF010723">
    <property type="entry name" value="PRK14125.1"/>
    <property type="match status" value="1"/>
</dbReference>
<dbReference type="PROSITE" id="PS51782">
    <property type="entry name" value="LYSM"/>
    <property type="match status" value="1"/>
</dbReference>
<keyword evidence="3" id="KW-0132">Cell division</keyword>
<gene>
    <name evidence="3" type="primary">yneA</name>
    <name evidence="3" type="ORF">ACJEBI_29040</name>
</gene>
<keyword evidence="1" id="KW-0812">Transmembrane</keyword>
<comment type="caution">
    <text evidence="3">The sequence shown here is derived from an EMBL/GenBank/DDBJ whole genome shotgun (WGS) entry which is preliminary data.</text>
</comment>
<evidence type="ECO:0000313" key="3">
    <source>
        <dbReference type="EMBL" id="MFK9095476.1"/>
    </source>
</evidence>
<evidence type="ECO:0000313" key="4">
    <source>
        <dbReference type="Proteomes" id="UP001623041"/>
    </source>
</evidence>
<feature type="domain" description="LysM" evidence="2">
    <location>
        <begin position="38"/>
        <end position="89"/>
    </location>
</feature>
<dbReference type="Gene3D" id="3.10.350.10">
    <property type="entry name" value="LysM domain"/>
    <property type="match status" value="1"/>
</dbReference>
<proteinExistence type="predicted"/>
<protein>
    <submittedName>
        <fullName evidence="3">Cell division suppressor protein YneA</fullName>
    </submittedName>
</protein>
<dbReference type="PROSITE" id="PS51257">
    <property type="entry name" value="PROKAR_LIPOPROTEIN"/>
    <property type="match status" value="1"/>
</dbReference>
<dbReference type="EMBL" id="JBJHQH010000051">
    <property type="protein sequence ID" value="MFK9095476.1"/>
    <property type="molecule type" value="Genomic_DNA"/>
</dbReference>
<name>A0ABW8RPM0_9BACI</name>